<keyword evidence="3" id="KW-1185">Reference proteome</keyword>
<dbReference type="EMBL" id="BAAADV010000001">
    <property type="protein sequence ID" value="GAA0663287.1"/>
    <property type="molecule type" value="Genomic_DNA"/>
</dbReference>
<evidence type="ECO:0000256" key="1">
    <source>
        <dbReference type="SAM" id="Phobius"/>
    </source>
</evidence>
<gene>
    <name evidence="2" type="ORF">GCM10009020_04890</name>
</gene>
<name>A0AAV3T560_9EURY</name>
<reference evidence="2 3" key="1">
    <citation type="journal article" date="2019" name="Int. J. Syst. Evol. Microbiol.">
        <title>The Global Catalogue of Microorganisms (GCM) 10K type strain sequencing project: providing services to taxonomists for standard genome sequencing and annotation.</title>
        <authorList>
            <consortium name="The Broad Institute Genomics Platform"/>
            <consortium name="The Broad Institute Genome Sequencing Center for Infectious Disease"/>
            <person name="Wu L."/>
            <person name="Ma J."/>
        </authorList>
    </citation>
    <scope>NUCLEOTIDE SEQUENCE [LARGE SCALE GENOMIC DNA]</scope>
    <source>
        <strain evidence="2 3">JCM 16328</strain>
    </source>
</reference>
<dbReference type="RefSeq" id="WP_343772255.1">
    <property type="nucleotide sequence ID" value="NZ_BAAADV010000001.1"/>
</dbReference>
<evidence type="ECO:0000313" key="2">
    <source>
        <dbReference type="EMBL" id="GAA0663287.1"/>
    </source>
</evidence>
<feature type="transmembrane region" description="Helical" evidence="1">
    <location>
        <begin position="29"/>
        <end position="47"/>
    </location>
</feature>
<comment type="caution">
    <text evidence="2">The sequence shown here is derived from an EMBL/GenBank/DDBJ whole genome shotgun (WGS) entry which is preliminary data.</text>
</comment>
<dbReference type="Proteomes" id="UP001500420">
    <property type="component" value="Unassembled WGS sequence"/>
</dbReference>
<proteinExistence type="predicted"/>
<sequence>MSLLFDLLTSVFVDPFVEYFYHDLTLGRILARLLASVALLGGMYLALFQSAPLSYVGWALAVPAGVYTLYDALTVNRHTRS</sequence>
<keyword evidence="1" id="KW-1133">Transmembrane helix</keyword>
<organism evidence="2 3">
    <name type="scientific">Natronoarchaeum mannanilyticum</name>
    <dbReference type="NCBI Taxonomy" id="926360"/>
    <lineage>
        <taxon>Archaea</taxon>
        <taxon>Methanobacteriati</taxon>
        <taxon>Methanobacteriota</taxon>
        <taxon>Stenosarchaea group</taxon>
        <taxon>Halobacteria</taxon>
        <taxon>Halobacteriales</taxon>
        <taxon>Natronoarchaeaceae</taxon>
    </lineage>
</organism>
<keyword evidence="1" id="KW-0812">Transmembrane</keyword>
<accession>A0AAV3T560</accession>
<keyword evidence="1" id="KW-0472">Membrane</keyword>
<dbReference type="AlphaFoldDB" id="A0AAV3T560"/>
<protein>
    <submittedName>
        <fullName evidence="2">Uncharacterized protein</fullName>
    </submittedName>
</protein>
<evidence type="ECO:0000313" key="3">
    <source>
        <dbReference type="Proteomes" id="UP001500420"/>
    </source>
</evidence>
<feature type="transmembrane region" description="Helical" evidence="1">
    <location>
        <begin position="53"/>
        <end position="73"/>
    </location>
</feature>